<proteinExistence type="predicted"/>
<comment type="caution">
    <text evidence="1">The sequence shown here is derived from an EMBL/GenBank/DDBJ whole genome shotgun (WGS) entry which is preliminary data.</text>
</comment>
<evidence type="ECO:0000313" key="2">
    <source>
        <dbReference type="Proteomes" id="UP001175271"/>
    </source>
</evidence>
<dbReference type="AlphaFoldDB" id="A0AA39IDB7"/>
<dbReference type="EMBL" id="JAUCMV010000001">
    <property type="protein sequence ID" value="KAK0422302.1"/>
    <property type="molecule type" value="Genomic_DNA"/>
</dbReference>
<sequence>MRARSVAGEDDDVDEMVQLRDVNGLEHSDISGDNGRILGHQHGPLQNLFGSRFAGRFYDDARGDLTEDLSVLQKARFVDHPE</sequence>
<keyword evidence="2" id="KW-1185">Reference proteome</keyword>
<name>A0AA39IDB7_9BILA</name>
<accession>A0AA39IDB7</accession>
<dbReference type="Proteomes" id="UP001175271">
    <property type="component" value="Unassembled WGS sequence"/>
</dbReference>
<reference evidence="1" key="1">
    <citation type="submission" date="2023-06" db="EMBL/GenBank/DDBJ databases">
        <title>Genomic analysis of the entomopathogenic nematode Steinernema hermaphroditum.</title>
        <authorList>
            <person name="Schwarz E.M."/>
            <person name="Heppert J.K."/>
            <person name="Baniya A."/>
            <person name="Schwartz H.T."/>
            <person name="Tan C.-H."/>
            <person name="Antoshechkin I."/>
            <person name="Sternberg P.W."/>
            <person name="Goodrich-Blair H."/>
            <person name="Dillman A.R."/>
        </authorList>
    </citation>
    <scope>NUCLEOTIDE SEQUENCE</scope>
    <source>
        <strain evidence="1">PS9179</strain>
        <tissue evidence="1">Whole animal</tissue>
    </source>
</reference>
<evidence type="ECO:0000313" key="1">
    <source>
        <dbReference type="EMBL" id="KAK0422302.1"/>
    </source>
</evidence>
<gene>
    <name evidence="1" type="ORF">QR680_007495</name>
</gene>
<protein>
    <submittedName>
        <fullName evidence="1">Uncharacterized protein</fullName>
    </submittedName>
</protein>
<organism evidence="1 2">
    <name type="scientific">Steinernema hermaphroditum</name>
    <dbReference type="NCBI Taxonomy" id="289476"/>
    <lineage>
        <taxon>Eukaryota</taxon>
        <taxon>Metazoa</taxon>
        <taxon>Ecdysozoa</taxon>
        <taxon>Nematoda</taxon>
        <taxon>Chromadorea</taxon>
        <taxon>Rhabditida</taxon>
        <taxon>Tylenchina</taxon>
        <taxon>Panagrolaimomorpha</taxon>
        <taxon>Strongyloidoidea</taxon>
        <taxon>Steinernematidae</taxon>
        <taxon>Steinernema</taxon>
    </lineage>
</organism>